<dbReference type="SUPFAM" id="SSF143990">
    <property type="entry name" value="YbiA-like"/>
    <property type="match status" value="1"/>
</dbReference>
<sequence>MVGNVTYPTAEHYMMAQKAKLFGDMAIFNEIIHAKHPKQAKDLGRQVKNFDEKIWNKHRFDIVVQGNIAKFSQHSKLKAYLLGTGDSILVEASPIDGIWGVGLARDDDKIHHPLNWQGLNLLGFALMQVRDTLL</sequence>
<evidence type="ECO:0000259" key="3">
    <source>
        <dbReference type="Pfam" id="PF08719"/>
    </source>
</evidence>
<organism evidence="4 5">
    <name type="scientific">Moraxella equi</name>
    <dbReference type="NCBI Taxonomy" id="60442"/>
    <lineage>
        <taxon>Bacteria</taxon>
        <taxon>Pseudomonadati</taxon>
        <taxon>Pseudomonadota</taxon>
        <taxon>Gammaproteobacteria</taxon>
        <taxon>Moraxellales</taxon>
        <taxon>Moraxellaceae</taxon>
        <taxon>Moraxella</taxon>
    </lineage>
</organism>
<reference evidence="4 5" key="1">
    <citation type="submission" date="2018-06" db="EMBL/GenBank/DDBJ databases">
        <authorList>
            <consortium name="Pathogen Informatics"/>
            <person name="Doyle S."/>
        </authorList>
    </citation>
    <scope>NUCLEOTIDE SEQUENCE [LARGE SCALE GENOMIC DNA]</scope>
    <source>
        <strain evidence="4 5">NCTC11012</strain>
    </source>
</reference>
<proteinExistence type="predicted"/>
<accession>A0A378QRC2</accession>
<name>A0A378QRC2_9GAMM</name>
<evidence type="ECO:0000313" key="4">
    <source>
        <dbReference type="EMBL" id="STZ03446.1"/>
    </source>
</evidence>
<dbReference type="Pfam" id="PF08719">
    <property type="entry name" value="NADAR"/>
    <property type="match status" value="1"/>
</dbReference>
<dbReference type="Proteomes" id="UP000254618">
    <property type="component" value="Unassembled WGS sequence"/>
</dbReference>
<dbReference type="AlphaFoldDB" id="A0A378QRC2"/>
<dbReference type="EMBL" id="UGQF01000001">
    <property type="protein sequence ID" value="STZ03446.1"/>
    <property type="molecule type" value="Genomic_DNA"/>
</dbReference>
<dbReference type="InterPro" id="IPR012816">
    <property type="entry name" value="NADAR"/>
</dbReference>
<evidence type="ECO:0000256" key="2">
    <source>
        <dbReference type="ARBA" id="ARBA00000751"/>
    </source>
</evidence>
<evidence type="ECO:0000256" key="1">
    <source>
        <dbReference type="ARBA" id="ARBA00000022"/>
    </source>
</evidence>
<comment type="catalytic activity">
    <reaction evidence="1">
        <text>5-amino-6-(5-phospho-D-ribosylamino)uracil + H2O = 5,6-diaminouracil + D-ribose 5-phosphate</text>
        <dbReference type="Rhea" id="RHEA:55020"/>
        <dbReference type="ChEBI" id="CHEBI:15377"/>
        <dbReference type="ChEBI" id="CHEBI:46252"/>
        <dbReference type="ChEBI" id="CHEBI:58453"/>
        <dbReference type="ChEBI" id="CHEBI:78346"/>
    </reaction>
</comment>
<dbReference type="CDD" id="cd15457">
    <property type="entry name" value="NADAR"/>
    <property type="match status" value="1"/>
</dbReference>
<dbReference type="Gene3D" id="1.10.357.40">
    <property type="entry name" value="YbiA-like"/>
    <property type="match status" value="1"/>
</dbReference>
<feature type="domain" description="NADAR" evidence="3">
    <location>
        <begin position="4"/>
        <end position="133"/>
    </location>
</feature>
<evidence type="ECO:0000313" key="5">
    <source>
        <dbReference type="Proteomes" id="UP000254618"/>
    </source>
</evidence>
<protein>
    <submittedName>
        <fullName evidence="4">Swarming motility protein ybiA</fullName>
    </submittedName>
</protein>
<gene>
    <name evidence="4" type="primary">ybiA</name>
    <name evidence="4" type="ORF">NCTC11012_01694</name>
</gene>
<dbReference type="NCBIfam" id="TIGR02464">
    <property type="entry name" value="ribofla_fusion"/>
    <property type="match status" value="1"/>
</dbReference>
<dbReference type="InterPro" id="IPR037238">
    <property type="entry name" value="YbiA-like_sf"/>
</dbReference>
<comment type="catalytic activity">
    <reaction evidence="2">
        <text>2,5-diamino-6-hydroxy-4-(5-phosphoribosylamino)-pyrimidine + H2O = 2,5,6-triamino-4-hydroxypyrimidine + D-ribose 5-phosphate</text>
        <dbReference type="Rhea" id="RHEA:23436"/>
        <dbReference type="ChEBI" id="CHEBI:15377"/>
        <dbReference type="ChEBI" id="CHEBI:58614"/>
        <dbReference type="ChEBI" id="CHEBI:78346"/>
        <dbReference type="ChEBI" id="CHEBI:137796"/>
    </reaction>
</comment>